<evidence type="ECO:0000313" key="1">
    <source>
        <dbReference type="EMBL" id="MFC3676050.1"/>
    </source>
</evidence>
<dbReference type="Proteomes" id="UP001595711">
    <property type="component" value="Unassembled WGS sequence"/>
</dbReference>
<accession>A0ABV7VF26</accession>
<gene>
    <name evidence="1" type="ORF">ACFOOQ_10885</name>
</gene>
<dbReference type="InterPro" id="IPR009922">
    <property type="entry name" value="DUF1457"/>
</dbReference>
<evidence type="ECO:0000313" key="2">
    <source>
        <dbReference type="Proteomes" id="UP001595711"/>
    </source>
</evidence>
<name>A0ABV7VF26_9PROT</name>
<proteinExistence type="predicted"/>
<protein>
    <submittedName>
        <fullName evidence="1">PAS domain-containing protein</fullName>
    </submittedName>
</protein>
<dbReference type="RefSeq" id="WP_379725934.1">
    <property type="nucleotide sequence ID" value="NZ_JBHRYJ010000002.1"/>
</dbReference>
<keyword evidence="2" id="KW-1185">Reference proteome</keyword>
<sequence>MSAGEITIADARLRRLYDYWLGKKGARAAPSREDIAPQEIADVLPWVFIMERVGDRLRYRLVGDAFREIYGARLIGMFLDEIDLDHITAAYIGEYDIASRGPVAVARQWKFVKTDGRHLEYERLILPLSADGRAVDRFLCGAVGFGYG</sequence>
<dbReference type="Pfam" id="PF07310">
    <property type="entry name" value="PAS_5"/>
    <property type="match status" value="1"/>
</dbReference>
<dbReference type="EMBL" id="JBHRYJ010000002">
    <property type="protein sequence ID" value="MFC3676050.1"/>
    <property type="molecule type" value="Genomic_DNA"/>
</dbReference>
<reference evidence="2" key="1">
    <citation type="journal article" date="2019" name="Int. J. Syst. Evol. Microbiol.">
        <title>The Global Catalogue of Microorganisms (GCM) 10K type strain sequencing project: providing services to taxonomists for standard genome sequencing and annotation.</title>
        <authorList>
            <consortium name="The Broad Institute Genomics Platform"/>
            <consortium name="The Broad Institute Genome Sequencing Center for Infectious Disease"/>
            <person name="Wu L."/>
            <person name="Ma J."/>
        </authorList>
    </citation>
    <scope>NUCLEOTIDE SEQUENCE [LARGE SCALE GENOMIC DNA]</scope>
    <source>
        <strain evidence="2">KCTC 42182</strain>
    </source>
</reference>
<organism evidence="1 2">
    <name type="scientific">Ferrovibrio xuzhouensis</name>
    <dbReference type="NCBI Taxonomy" id="1576914"/>
    <lineage>
        <taxon>Bacteria</taxon>
        <taxon>Pseudomonadati</taxon>
        <taxon>Pseudomonadota</taxon>
        <taxon>Alphaproteobacteria</taxon>
        <taxon>Rhodospirillales</taxon>
        <taxon>Rhodospirillaceae</taxon>
        <taxon>Ferrovibrio</taxon>
    </lineage>
</organism>
<comment type="caution">
    <text evidence="1">The sequence shown here is derived from an EMBL/GenBank/DDBJ whole genome shotgun (WGS) entry which is preliminary data.</text>
</comment>